<name>Q4N106_THEPA</name>
<protein>
    <recommendedName>
        <fullName evidence="4">Rad21/Rec8-like protein N-terminal domain-containing protein</fullName>
    </recommendedName>
</protein>
<evidence type="ECO:0008006" key="4">
    <source>
        <dbReference type="Google" id="ProtNLM"/>
    </source>
</evidence>
<dbReference type="eggNOG" id="ENOG502TN6D">
    <property type="taxonomic scope" value="Eukaryota"/>
</dbReference>
<comment type="caution">
    <text evidence="2">The sequence shown here is derived from an EMBL/GenBank/DDBJ whole genome shotgun (WGS) entry which is preliminary data.</text>
</comment>
<feature type="compositionally biased region" description="Polar residues" evidence="1">
    <location>
        <begin position="480"/>
        <end position="498"/>
    </location>
</feature>
<proteinExistence type="predicted"/>
<dbReference type="InterPro" id="IPR036390">
    <property type="entry name" value="WH_DNA-bd_sf"/>
</dbReference>
<evidence type="ECO:0000313" key="2">
    <source>
        <dbReference type="EMBL" id="EAN31814.1"/>
    </source>
</evidence>
<dbReference type="SUPFAM" id="SSF46785">
    <property type="entry name" value="Winged helix' DNA-binding domain"/>
    <property type="match status" value="1"/>
</dbReference>
<evidence type="ECO:0000256" key="1">
    <source>
        <dbReference type="SAM" id="MobiDB-lite"/>
    </source>
</evidence>
<feature type="region of interest" description="Disordered" evidence="1">
    <location>
        <begin position="480"/>
        <end position="512"/>
    </location>
</feature>
<sequence>MDDFEFFTPVDSRLDRDFKSTTTLESRTDVSSVSFNGIFPCISQESDQDQLIGSYKIDKDVIVPNGFSSILFLPLLDALYRPNSLKKELVVDIDLGKLSTALPSACHTVDNPFSVVGNYLKGLCLLLVTKVRYLSSDFGVFSKRFEMPDLSAEPKPKAINYYESDTEYEPRTKPKHRRKRKIKDTDSVSTIQDLNERYQRFVFHCYFLINITYKLFSELVPIERLEMLRVMNLGLSGNEFFFQHNELSPVLKDYINELNLSSKLSEFNSVSFYISIFVVIYCVDDRDWLSFDDLRMLSSPFKLNAYSFTPQYDDATVAASSEVSFDTSYDIDWSLKNDPLNYSSKHYEYDFMGGLEDNLNKALSITDDNSKRRKNNTMKLFDVSLVRAEPRYDRKPAKYKYKRNNTKRRLSSVLTTDLSKLVDTDKQDKVSQMEKTVRVNESERVNPRQKTLDQMFDKYFSTVVGTNMGTSAHKNVNVTTEMNPKTTSNLNGDNTSKGKPSDNVGLDGKKTTEGEVGSTSYVTLQETNDGFGTLDILNWLRETFRKVDFESITFDKLTNGLDARKASLVFLRVLILANSNFISVSQAKQITISPSVCVR</sequence>
<accession>Q4N106</accession>
<dbReference type="VEuPathDB" id="PiroplasmaDB:TpMuguga_04g00462"/>
<evidence type="ECO:0000313" key="3">
    <source>
        <dbReference type="Proteomes" id="UP000001949"/>
    </source>
</evidence>
<dbReference type="EMBL" id="AAGK01000004">
    <property type="protein sequence ID" value="EAN31814.1"/>
    <property type="molecule type" value="Genomic_DNA"/>
</dbReference>
<dbReference type="KEGG" id="tpv:TP04_0462"/>
<dbReference type="AlphaFoldDB" id="Q4N106"/>
<dbReference type="InParanoid" id="Q4N106"/>
<keyword evidence="3" id="KW-1185">Reference proteome</keyword>
<reference evidence="2 3" key="1">
    <citation type="journal article" date="2005" name="Science">
        <title>Genome sequence of Theileria parva, a bovine pathogen that transforms lymphocytes.</title>
        <authorList>
            <person name="Gardner M.J."/>
            <person name="Bishop R."/>
            <person name="Shah T."/>
            <person name="de Villiers E.P."/>
            <person name="Carlton J.M."/>
            <person name="Hall N."/>
            <person name="Ren Q."/>
            <person name="Paulsen I.T."/>
            <person name="Pain A."/>
            <person name="Berriman M."/>
            <person name="Wilson R.J.M."/>
            <person name="Sato S."/>
            <person name="Ralph S.A."/>
            <person name="Mann D.J."/>
            <person name="Xiong Z."/>
            <person name="Shallom S.J."/>
            <person name="Weidman J."/>
            <person name="Jiang L."/>
            <person name="Lynn J."/>
            <person name="Weaver B."/>
            <person name="Shoaibi A."/>
            <person name="Domingo A.R."/>
            <person name="Wasawo D."/>
            <person name="Crabtree J."/>
            <person name="Wortman J.R."/>
            <person name="Haas B."/>
            <person name="Angiuoli S.V."/>
            <person name="Creasy T.H."/>
            <person name="Lu C."/>
            <person name="Suh B."/>
            <person name="Silva J.C."/>
            <person name="Utterback T.R."/>
            <person name="Feldblyum T.V."/>
            <person name="Pertea M."/>
            <person name="Allen J."/>
            <person name="Nierman W.C."/>
            <person name="Taracha E.L.N."/>
            <person name="Salzberg S.L."/>
            <person name="White O.R."/>
            <person name="Fitzhugh H.A."/>
            <person name="Morzaria S."/>
            <person name="Venter J.C."/>
            <person name="Fraser C.M."/>
            <person name="Nene V."/>
        </authorList>
    </citation>
    <scope>NUCLEOTIDE SEQUENCE [LARGE SCALE GENOMIC DNA]</scope>
    <source>
        <strain evidence="2 3">Muguga</strain>
    </source>
</reference>
<dbReference type="Proteomes" id="UP000001949">
    <property type="component" value="Unassembled WGS sequence"/>
</dbReference>
<gene>
    <name evidence="2" type="ordered locus">TP04_0462</name>
</gene>
<organism evidence="2 3">
    <name type="scientific">Theileria parva</name>
    <name type="common">East coast fever infection agent</name>
    <dbReference type="NCBI Taxonomy" id="5875"/>
    <lineage>
        <taxon>Eukaryota</taxon>
        <taxon>Sar</taxon>
        <taxon>Alveolata</taxon>
        <taxon>Apicomplexa</taxon>
        <taxon>Aconoidasida</taxon>
        <taxon>Piroplasmida</taxon>
        <taxon>Theileriidae</taxon>
        <taxon>Theileria</taxon>
    </lineage>
</organism>
<dbReference type="OMA" id="WSLKNDP"/>